<reference evidence="10" key="1">
    <citation type="journal article" date="2015" name="Genome Announc.">
        <title>Draft Genome Sequence of Tolypothrix boutellei Strain VB521301.</title>
        <authorList>
            <person name="Chandrababunaidu M.M."/>
            <person name="Singh D."/>
            <person name="Sen D."/>
            <person name="Bhan S."/>
            <person name="Das S."/>
            <person name="Gupta A."/>
            <person name="Adhikary S.P."/>
            <person name="Tripathy S."/>
        </authorList>
    </citation>
    <scope>NUCLEOTIDE SEQUENCE</scope>
    <source>
        <strain evidence="10">VB521301</strain>
    </source>
</reference>
<dbReference type="AlphaFoldDB" id="A0A0C1R4T6"/>
<dbReference type="PANTHER" id="PTHR33653">
    <property type="entry name" value="RIBONUCLEASE VAPC2"/>
    <property type="match status" value="1"/>
</dbReference>
<keyword evidence="5" id="KW-0378">Hydrolase</keyword>
<comment type="similarity">
    <text evidence="7">Belongs to the PINc/VapC protein family.</text>
</comment>
<dbReference type="RefSeq" id="WP_038076924.1">
    <property type="nucleotide sequence ID" value="NZ_JHEG04000001.1"/>
</dbReference>
<dbReference type="PANTHER" id="PTHR33653:SF1">
    <property type="entry name" value="RIBONUCLEASE VAPC2"/>
    <property type="match status" value="1"/>
</dbReference>
<evidence type="ECO:0000313" key="11">
    <source>
        <dbReference type="Proteomes" id="UP000029738"/>
    </source>
</evidence>
<dbReference type="GO" id="GO:0004518">
    <property type="term" value="F:nuclease activity"/>
    <property type="evidence" value="ECO:0007669"/>
    <property type="project" value="UniProtKB-KW"/>
</dbReference>
<dbReference type="Pfam" id="PF01850">
    <property type="entry name" value="PIN"/>
    <property type="match status" value="1"/>
</dbReference>
<organism evidence="10">
    <name type="scientific">Tolypothrix bouteillei VB521301</name>
    <dbReference type="NCBI Taxonomy" id="1479485"/>
    <lineage>
        <taxon>Bacteria</taxon>
        <taxon>Bacillati</taxon>
        <taxon>Cyanobacteriota</taxon>
        <taxon>Cyanophyceae</taxon>
        <taxon>Nostocales</taxon>
        <taxon>Tolypothrichaceae</taxon>
        <taxon>Tolypothrix</taxon>
    </lineage>
</organism>
<dbReference type="GO" id="GO:0046872">
    <property type="term" value="F:metal ion binding"/>
    <property type="evidence" value="ECO:0007669"/>
    <property type="project" value="UniProtKB-KW"/>
</dbReference>
<evidence type="ECO:0000259" key="8">
    <source>
        <dbReference type="Pfam" id="PF01850"/>
    </source>
</evidence>
<evidence type="ECO:0000256" key="4">
    <source>
        <dbReference type="ARBA" id="ARBA00022723"/>
    </source>
</evidence>
<accession>A0A0C1R4T6</accession>
<evidence type="ECO:0000313" key="9">
    <source>
        <dbReference type="EMBL" id="KAF3889173.1"/>
    </source>
</evidence>
<protein>
    <submittedName>
        <fullName evidence="10">Recombinase</fullName>
    </submittedName>
    <submittedName>
        <fullName evidence="9">Type II toxin-antitoxin system VapC family toxin</fullName>
    </submittedName>
</protein>
<evidence type="ECO:0000256" key="1">
    <source>
        <dbReference type="ARBA" id="ARBA00001946"/>
    </source>
</evidence>
<dbReference type="InterPro" id="IPR029060">
    <property type="entry name" value="PIN-like_dom_sf"/>
</dbReference>
<proteinExistence type="inferred from homology"/>
<dbReference type="InterPro" id="IPR050556">
    <property type="entry name" value="Type_II_TA_system_RNase"/>
</dbReference>
<dbReference type="EMBL" id="JHEG02000059">
    <property type="protein sequence ID" value="KIE07360.1"/>
    <property type="molecule type" value="Genomic_DNA"/>
</dbReference>
<dbReference type="OrthoDB" id="9815354at2"/>
<evidence type="ECO:0000256" key="7">
    <source>
        <dbReference type="ARBA" id="ARBA00038093"/>
    </source>
</evidence>
<dbReference type="CDD" id="cd18746">
    <property type="entry name" value="PIN_VapC4-5_FitB-like"/>
    <property type="match status" value="1"/>
</dbReference>
<keyword evidence="2" id="KW-1277">Toxin-antitoxin system</keyword>
<dbReference type="Gene3D" id="3.40.50.1010">
    <property type="entry name" value="5'-nuclease"/>
    <property type="match status" value="1"/>
</dbReference>
<name>A0A0C1R4T6_9CYAN</name>
<comment type="caution">
    <text evidence="10">The sequence shown here is derived from an EMBL/GenBank/DDBJ whole genome shotgun (WGS) entry which is preliminary data.</text>
</comment>
<dbReference type="GO" id="GO:0016787">
    <property type="term" value="F:hydrolase activity"/>
    <property type="evidence" value="ECO:0007669"/>
    <property type="project" value="UniProtKB-KW"/>
</dbReference>
<comment type="cofactor">
    <cofactor evidence="1">
        <name>Mg(2+)</name>
        <dbReference type="ChEBI" id="CHEBI:18420"/>
    </cofactor>
</comment>
<keyword evidence="4" id="KW-0479">Metal-binding</keyword>
<keyword evidence="3" id="KW-0540">Nuclease</keyword>
<keyword evidence="6" id="KW-0460">Magnesium</keyword>
<dbReference type="EMBL" id="JHEG04000001">
    <property type="protein sequence ID" value="KAF3889173.1"/>
    <property type="molecule type" value="Genomic_DNA"/>
</dbReference>
<dbReference type="SUPFAM" id="SSF88723">
    <property type="entry name" value="PIN domain-like"/>
    <property type="match status" value="1"/>
</dbReference>
<evidence type="ECO:0000256" key="6">
    <source>
        <dbReference type="ARBA" id="ARBA00022842"/>
    </source>
</evidence>
<dbReference type="InterPro" id="IPR002716">
    <property type="entry name" value="PIN_dom"/>
</dbReference>
<sequence>MSYLLDTCVISELIAKQPNQQVVEWIDELNPDLIYLSVITIGEICKGIEKLPLSKRKTELHTWLNDELLIRFSNKILTIDIDVMRTWGTLNGRLELNGQRMAAIDSLIAAVALNKDFTLVTRNEADFQQAGVRLINPWNAV</sequence>
<gene>
    <name evidence="10" type="ORF">DA73_0240370</name>
    <name evidence="9" type="ORF">DA73_0400029600</name>
</gene>
<keyword evidence="11" id="KW-1185">Reference proteome</keyword>
<feature type="domain" description="PIN" evidence="8">
    <location>
        <begin position="3"/>
        <end position="130"/>
    </location>
</feature>
<dbReference type="Proteomes" id="UP000029738">
    <property type="component" value="Unassembled WGS sequence"/>
</dbReference>
<evidence type="ECO:0000256" key="2">
    <source>
        <dbReference type="ARBA" id="ARBA00022649"/>
    </source>
</evidence>
<evidence type="ECO:0000313" key="10">
    <source>
        <dbReference type="EMBL" id="KIE07360.1"/>
    </source>
</evidence>
<evidence type="ECO:0000256" key="5">
    <source>
        <dbReference type="ARBA" id="ARBA00022801"/>
    </source>
</evidence>
<dbReference type="STRING" id="1479485.DA73_0240370"/>
<evidence type="ECO:0000256" key="3">
    <source>
        <dbReference type="ARBA" id="ARBA00022722"/>
    </source>
</evidence>
<reference evidence="9" key="2">
    <citation type="submission" date="2019-11" db="EMBL/GenBank/DDBJ databases">
        <title>Improved Assembly of Tolypothrix boutellei genome.</title>
        <authorList>
            <person name="Sarangi A.N."/>
            <person name="Mukherjee M."/>
            <person name="Ghosh S."/>
            <person name="Singh D."/>
            <person name="Das A."/>
            <person name="Kant S."/>
            <person name="Prusty A."/>
            <person name="Tripathy S."/>
        </authorList>
    </citation>
    <scope>NUCLEOTIDE SEQUENCE</scope>
    <source>
        <strain evidence="9">VB521301</strain>
    </source>
</reference>